<sequence length="88" mass="9018">MKSAAAATDLGGVTSGPEIASGAIAGGSTEVITHTTILARLRPARLMAGALLLREPTRKQLYCARAKQSTPISNPVRMAQDTGSPLSS</sequence>
<evidence type="ECO:0000313" key="2">
    <source>
        <dbReference type="EMBL" id="KYN17285.1"/>
    </source>
</evidence>
<organism evidence="2 3">
    <name type="scientific">Trachymyrmex cornetzi</name>
    <dbReference type="NCBI Taxonomy" id="471704"/>
    <lineage>
        <taxon>Eukaryota</taxon>
        <taxon>Metazoa</taxon>
        <taxon>Ecdysozoa</taxon>
        <taxon>Arthropoda</taxon>
        <taxon>Hexapoda</taxon>
        <taxon>Insecta</taxon>
        <taxon>Pterygota</taxon>
        <taxon>Neoptera</taxon>
        <taxon>Endopterygota</taxon>
        <taxon>Hymenoptera</taxon>
        <taxon>Apocrita</taxon>
        <taxon>Aculeata</taxon>
        <taxon>Formicoidea</taxon>
        <taxon>Formicidae</taxon>
        <taxon>Myrmicinae</taxon>
        <taxon>Trachymyrmex</taxon>
    </lineage>
</organism>
<accession>A0A195DWK0</accession>
<keyword evidence="3" id="KW-1185">Reference proteome</keyword>
<evidence type="ECO:0000256" key="1">
    <source>
        <dbReference type="SAM" id="MobiDB-lite"/>
    </source>
</evidence>
<dbReference type="Proteomes" id="UP000078492">
    <property type="component" value="Unassembled WGS sequence"/>
</dbReference>
<dbReference type="AlphaFoldDB" id="A0A195DWK0"/>
<dbReference type="EMBL" id="KQ980199">
    <property type="protein sequence ID" value="KYN17285.1"/>
    <property type="molecule type" value="Genomic_DNA"/>
</dbReference>
<evidence type="ECO:0000313" key="3">
    <source>
        <dbReference type="Proteomes" id="UP000078492"/>
    </source>
</evidence>
<gene>
    <name evidence="2" type="ORF">ALC57_10411</name>
</gene>
<protein>
    <submittedName>
        <fullName evidence="2">Uncharacterized protein</fullName>
    </submittedName>
</protein>
<name>A0A195DWK0_9HYME</name>
<reference evidence="2 3" key="1">
    <citation type="submission" date="2015-09" db="EMBL/GenBank/DDBJ databases">
        <title>Trachymyrmex cornetzi WGS genome.</title>
        <authorList>
            <person name="Nygaard S."/>
            <person name="Hu H."/>
            <person name="Boomsma J."/>
            <person name="Zhang G."/>
        </authorList>
    </citation>
    <scope>NUCLEOTIDE SEQUENCE [LARGE SCALE GENOMIC DNA]</scope>
    <source>
        <strain evidence="2">Tcor2-1</strain>
        <tissue evidence="2">Whole body</tissue>
    </source>
</reference>
<proteinExistence type="predicted"/>
<feature type="region of interest" description="Disordered" evidence="1">
    <location>
        <begin position="1"/>
        <end position="25"/>
    </location>
</feature>